<proteinExistence type="predicted"/>
<dbReference type="EMBL" id="JAVFWL010000002">
    <property type="protein sequence ID" value="KAK6732340.1"/>
    <property type="molecule type" value="Genomic_DNA"/>
</dbReference>
<keyword evidence="2" id="KW-0576">Peroxisome</keyword>
<dbReference type="InterPro" id="IPR042099">
    <property type="entry name" value="ANL_N_sf"/>
</dbReference>
<sequence length="539" mass="60136">MKSGRVFLRLASRKRVLSLSKKSSALTSSEFVTEPNLSPYNFQQKRFLATPASKENPTTVKLSTFNHPVVLGKSNVMSSVFGETPICTTPLHKKILTKILDHAAAFPSRPALIMAEKPSERVTYVELHRQTYGLSSFLALRGFEHMDVCCTVLPNCLESVPAYLAAMMIGGVSMAADQDCTAEQLVNAFNSSQCKAVITNSTLLPNVLAASECCPSIKVIVCVTSSASETLPEGVVRWTEAIESPTVICDNHIYDFNDPAFIQHHSGLPEEQNGIVMSHKSISTMLDINTEYFNKYVYKRMFYDNKEGRFEPRDEYAILSMPFHHIFGFAQLSRALIEGSSGLIMTNLDPASYLQTIQDYKPKIMAILPEFAEFLLHDQMTDEYDLNSLEVVLIGGAPFDRKFLDEFLAKFRHVRFMVPFYGWPECGVGFMSPMKRRQGAATILPSFQQKIVSPETGDTLPFNARGEICLRSPTLMNGYMNNPEATAKAIDADGWFHTGDIGMLERNGETLILDRTKFPSSQEEEFTEILTARQGGRLG</sequence>
<dbReference type="PANTHER" id="PTHR24096">
    <property type="entry name" value="LONG-CHAIN-FATTY-ACID--COA LIGASE"/>
    <property type="match status" value="1"/>
</dbReference>
<comment type="subcellular location">
    <subcellularLocation>
        <location evidence="1">Peroxisome</location>
    </subcellularLocation>
</comment>
<comment type="caution">
    <text evidence="4">The sequence shown here is derived from an EMBL/GenBank/DDBJ whole genome shotgun (WGS) entry which is preliminary data.</text>
</comment>
<evidence type="ECO:0000259" key="3">
    <source>
        <dbReference type="Pfam" id="PF00501"/>
    </source>
</evidence>
<keyword evidence="5" id="KW-1185">Reference proteome</keyword>
<reference evidence="4 5" key="1">
    <citation type="submission" date="2023-08" db="EMBL/GenBank/DDBJ databases">
        <title>A Necator americanus chromosomal reference genome.</title>
        <authorList>
            <person name="Ilik V."/>
            <person name="Petrzelkova K.J."/>
            <person name="Pardy F."/>
            <person name="Fuh T."/>
            <person name="Niatou-Singa F.S."/>
            <person name="Gouil Q."/>
            <person name="Baker L."/>
            <person name="Ritchie M.E."/>
            <person name="Jex A.R."/>
            <person name="Gazzola D."/>
            <person name="Li H."/>
            <person name="Toshio Fujiwara R."/>
            <person name="Zhan B."/>
            <person name="Aroian R.V."/>
            <person name="Pafco B."/>
            <person name="Schwarz E.M."/>
        </authorList>
    </citation>
    <scope>NUCLEOTIDE SEQUENCE [LARGE SCALE GENOMIC DNA]</scope>
    <source>
        <strain evidence="4 5">Aroian</strain>
        <tissue evidence="4">Whole animal</tissue>
    </source>
</reference>
<evidence type="ECO:0000256" key="2">
    <source>
        <dbReference type="ARBA" id="ARBA00023140"/>
    </source>
</evidence>
<dbReference type="Gene3D" id="3.40.50.12780">
    <property type="entry name" value="N-terminal domain of ligase-like"/>
    <property type="match status" value="1"/>
</dbReference>
<feature type="domain" description="AMP-dependent synthetase/ligase" evidence="3">
    <location>
        <begin position="102"/>
        <end position="479"/>
    </location>
</feature>
<dbReference type="SUPFAM" id="SSF56801">
    <property type="entry name" value="Acetyl-CoA synthetase-like"/>
    <property type="match status" value="1"/>
</dbReference>
<evidence type="ECO:0000313" key="4">
    <source>
        <dbReference type="EMBL" id="KAK6732340.1"/>
    </source>
</evidence>
<gene>
    <name evidence="4" type="primary">Necator_chrII.g4409</name>
    <name evidence="4" type="ORF">RB195_016617</name>
</gene>
<organism evidence="4 5">
    <name type="scientific">Necator americanus</name>
    <name type="common">Human hookworm</name>
    <dbReference type="NCBI Taxonomy" id="51031"/>
    <lineage>
        <taxon>Eukaryota</taxon>
        <taxon>Metazoa</taxon>
        <taxon>Ecdysozoa</taxon>
        <taxon>Nematoda</taxon>
        <taxon>Chromadorea</taxon>
        <taxon>Rhabditida</taxon>
        <taxon>Rhabditina</taxon>
        <taxon>Rhabditomorpha</taxon>
        <taxon>Strongyloidea</taxon>
        <taxon>Ancylostomatidae</taxon>
        <taxon>Bunostominae</taxon>
        <taxon>Necator</taxon>
    </lineage>
</organism>
<dbReference type="PANTHER" id="PTHR24096:SF422">
    <property type="entry name" value="BCDNA.GH02901"/>
    <property type="match status" value="1"/>
</dbReference>
<evidence type="ECO:0000313" key="5">
    <source>
        <dbReference type="Proteomes" id="UP001303046"/>
    </source>
</evidence>
<name>A0ABR1C2H0_NECAM</name>
<dbReference type="InterPro" id="IPR000873">
    <property type="entry name" value="AMP-dep_synth/lig_dom"/>
</dbReference>
<protein>
    <recommendedName>
        <fullName evidence="3">AMP-dependent synthetase/ligase domain-containing protein</fullName>
    </recommendedName>
</protein>
<dbReference type="Pfam" id="PF00501">
    <property type="entry name" value="AMP-binding"/>
    <property type="match status" value="1"/>
</dbReference>
<evidence type="ECO:0000256" key="1">
    <source>
        <dbReference type="ARBA" id="ARBA00004275"/>
    </source>
</evidence>
<accession>A0ABR1C2H0</accession>
<dbReference type="Proteomes" id="UP001303046">
    <property type="component" value="Unassembled WGS sequence"/>
</dbReference>